<comment type="caution">
    <text evidence="2">The sequence shown here is derived from an EMBL/GenBank/DDBJ whole genome shotgun (WGS) entry which is preliminary data.</text>
</comment>
<keyword evidence="3" id="KW-1185">Reference proteome</keyword>
<proteinExistence type="predicted"/>
<dbReference type="Proteomes" id="UP000246702">
    <property type="component" value="Unassembled WGS sequence"/>
</dbReference>
<dbReference type="RefSeq" id="XP_025467332.1">
    <property type="nucleotide sequence ID" value="XM_025611731.1"/>
</dbReference>
<dbReference type="AlphaFoldDB" id="A0A317WKV7"/>
<sequence length="114" mass="12064">MGMDSGDRLTATTASSRGATDRRVATGTLSVRAGMSQNGRYPKRRVGEAFPEGGRQQEEGKQLATGRRSSPSSRRGQTCLRLRVGIFWLSNSGAGGAACPIRPGLIATEKLAQI</sequence>
<dbReference type="EMBL" id="MSFK01000014">
    <property type="protein sequence ID" value="PWY87124.1"/>
    <property type="molecule type" value="Genomic_DNA"/>
</dbReference>
<evidence type="ECO:0000313" key="3">
    <source>
        <dbReference type="Proteomes" id="UP000246702"/>
    </source>
</evidence>
<feature type="region of interest" description="Disordered" evidence="1">
    <location>
        <begin position="1"/>
        <end position="76"/>
    </location>
</feature>
<evidence type="ECO:0000313" key="2">
    <source>
        <dbReference type="EMBL" id="PWY87124.1"/>
    </source>
</evidence>
<protein>
    <submittedName>
        <fullName evidence="2">Uncharacterized protein</fullName>
    </submittedName>
</protein>
<dbReference type="OrthoDB" id="10439173at2759"/>
<reference evidence="2 3" key="1">
    <citation type="submission" date="2016-12" db="EMBL/GenBank/DDBJ databases">
        <title>The genomes of Aspergillus section Nigri reveals drivers in fungal speciation.</title>
        <authorList>
            <consortium name="DOE Joint Genome Institute"/>
            <person name="Vesth T.C."/>
            <person name="Nybo J."/>
            <person name="Theobald S."/>
            <person name="Brandl J."/>
            <person name="Frisvad J.C."/>
            <person name="Nielsen K.F."/>
            <person name="Lyhne E.K."/>
            <person name="Kogle M.E."/>
            <person name="Kuo A."/>
            <person name="Riley R."/>
            <person name="Clum A."/>
            <person name="Nolan M."/>
            <person name="Lipzen A."/>
            <person name="Salamov A."/>
            <person name="Henrissat B."/>
            <person name="Wiebenga A."/>
            <person name="De Vries R.P."/>
            <person name="Grigoriev I.V."/>
            <person name="Mortensen U.H."/>
            <person name="Andersen M.R."/>
            <person name="Baker S.E."/>
        </authorList>
    </citation>
    <scope>NUCLEOTIDE SEQUENCE [LARGE SCALE GENOMIC DNA]</scope>
    <source>
        <strain evidence="2 3">CBS 115572</strain>
    </source>
</reference>
<accession>A0A317WKV7</accession>
<gene>
    <name evidence="2" type="ORF">BO94DRAFT_535228</name>
</gene>
<evidence type="ECO:0000256" key="1">
    <source>
        <dbReference type="SAM" id="MobiDB-lite"/>
    </source>
</evidence>
<name>A0A317WKV7_9EURO</name>
<organism evidence="2 3">
    <name type="scientific">Aspergillus sclerotioniger CBS 115572</name>
    <dbReference type="NCBI Taxonomy" id="1450535"/>
    <lineage>
        <taxon>Eukaryota</taxon>
        <taxon>Fungi</taxon>
        <taxon>Dikarya</taxon>
        <taxon>Ascomycota</taxon>
        <taxon>Pezizomycotina</taxon>
        <taxon>Eurotiomycetes</taxon>
        <taxon>Eurotiomycetidae</taxon>
        <taxon>Eurotiales</taxon>
        <taxon>Aspergillaceae</taxon>
        <taxon>Aspergillus</taxon>
        <taxon>Aspergillus subgen. Circumdati</taxon>
    </lineage>
</organism>
<dbReference type="GeneID" id="37113874"/>